<dbReference type="InterPro" id="IPR004842">
    <property type="entry name" value="SLC12A_fam"/>
</dbReference>
<dbReference type="GO" id="GO:0055064">
    <property type="term" value="P:chloride ion homeostasis"/>
    <property type="evidence" value="ECO:0007669"/>
    <property type="project" value="TreeGrafter"/>
</dbReference>
<reference evidence="9" key="1">
    <citation type="submission" date="2020-11" db="EMBL/GenBank/DDBJ databases">
        <authorList>
            <person name="Tran Van P."/>
        </authorList>
    </citation>
    <scope>NUCLEOTIDE SEQUENCE</scope>
</reference>
<evidence type="ECO:0000259" key="7">
    <source>
        <dbReference type="Pfam" id="PF00324"/>
    </source>
</evidence>
<evidence type="ECO:0000256" key="2">
    <source>
        <dbReference type="ARBA" id="ARBA00022692"/>
    </source>
</evidence>
<organism evidence="9">
    <name type="scientific">Medioppia subpectinata</name>
    <dbReference type="NCBI Taxonomy" id="1979941"/>
    <lineage>
        <taxon>Eukaryota</taxon>
        <taxon>Metazoa</taxon>
        <taxon>Ecdysozoa</taxon>
        <taxon>Arthropoda</taxon>
        <taxon>Chelicerata</taxon>
        <taxon>Arachnida</taxon>
        <taxon>Acari</taxon>
        <taxon>Acariformes</taxon>
        <taxon>Sarcoptiformes</taxon>
        <taxon>Oribatida</taxon>
        <taxon>Brachypylina</taxon>
        <taxon>Oppioidea</taxon>
        <taxon>Oppiidae</taxon>
        <taxon>Medioppia</taxon>
    </lineage>
</organism>
<dbReference type="Pfam" id="PF00324">
    <property type="entry name" value="AA_permease"/>
    <property type="match status" value="1"/>
</dbReference>
<protein>
    <recommendedName>
        <fullName evidence="11">Solute carrier family 12 member 9</fullName>
    </recommendedName>
</protein>
<dbReference type="GO" id="GO:0055075">
    <property type="term" value="P:potassium ion homeostasis"/>
    <property type="evidence" value="ECO:0007669"/>
    <property type="project" value="TreeGrafter"/>
</dbReference>
<dbReference type="Pfam" id="PF03522">
    <property type="entry name" value="SLC12"/>
    <property type="match status" value="2"/>
</dbReference>
<feature type="domain" description="SLC12A transporter C-terminal" evidence="8">
    <location>
        <begin position="408"/>
        <end position="568"/>
    </location>
</feature>
<evidence type="ECO:0000313" key="9">
    <source>
        <dbReference type="EMBL" id="CAD7628061.1"/>
    </source>
</evidence>
<proteinExistence type="predicted"/>
<dbReference type="GO" id="GO:0015379">
    <property type="term" value="F:potassium:chloride symporter activity"/>
    <property type="evidence" value="ECO:0007669"/>
    <property type="project" value="TreeGrafter"/>
</dbReference>
<name>A0A7R9Q1M5_9ACAR</name>
<dbReference type="InterPro" id="IPR004841">
    <property type="entry name" value="AA-permease/SLC12A_dom"/>
</dbReference>
<evidence type="ECO:0000313" key="10">
    <source>
        <dbReference type="Proteomes" id="UP000759131"/>
    </source>
</evidence>
<dbReference type="Proteomes" id="UP000759131">
    <property type="component" value="Unassembled WGS sequence"/>
</dbReference>
<feature type="region of interest" description="Disordered" evidence="5">
    <location>
        <begin position="478"/>
        <end position="500"/>
    </location>
</feature>
<dbReference type="EMBL" id="CAJPIZ010005323">
    <property type="protein sequence ID" value="CAG2108491.1"/>
    <property type="molecule type" value="Genomic_DNA"/>
</dbReference>
<evidence type="ECO:0000256" key="6">
    <source>
        <dbReference type="SAM" id="Phobius"/>
    </source>
</evidence>
<feature type="domain" description="Amino acid permease/ SLC12A" evidence="7">
    <location>
        <begin position="3"/>
        <end position="201"/>
    </location>
</feature>
<keyword evidence="2 6" id="KW-0812">Transmembrane</keyword>
<dbReference type="PANTHER" id="PTHR11827:SF72">
    <property type="entry name" value="GH08340P"/>
    <property type="match status" value="1"/>
</dbReference>
<feature type="transmembrane region" description="Helical" evidence="6">
    <location>
        <begin position="61"/>
        <end position="77"/>
    </location>
</feature>
<evidence type="ECO:0000256" key="5">
    <source>
        <dbReference type="SAM" id="MobiDB-lite"/>
    </source>
</evidence>
<accession>A0A7R9Q1M5</accession>
<evidence type="ECO:0000256" key="4">
    <source>
        <dbReference type="ARBA" id="ARBA00023136"/>
    </source>
</evidence>
<feature type="transmembrane region" description="Helical" evidence="6">
    <location>
        <begin position="127"/>
        <end position="160"/>
    </location>
</feature>
<feature type="domain" description="SLC12A transporter C-terminal" evidence="8">
    <location>
        <begin position="212"/>
        <end position="298"/>
    </location>
</feature>
<keyword evidence="10" id="KW-1185">Reference proteome</keyword>
<dbReference type="OrthoDB" id="2020542at2759"/>
<keyword evidence="4 6" id="KW-0472">Membrane</keyword>
<feature type="non-terminal residue" evidence="9">
    <location>
        <position position="577"/>
    </location>
</feature>
<dbReference type="EMBL" id="OC859898">
    <property type="protein sequence ID" value="CAD7628061.1"/>
    <property type="molecule type" value="Genomic_DNA"/>
</dbReference>
<keyword evidence="3 6" id="KW-1133">Transmembrane helix</keyword>
<evidence type="ECO:0000256" key="1">
    <source>
        <dbReference type="ARBA" id="ARBA00004141"/>
    </source>
</evidence>
<dbReference type="AlphaFoldDB" id="A0A7R9Q1M5"/>
<dbReference type="GO" id="GO:0006884">
    <property type="term" value="P:cell volume homeostasis"/>
    <property type="evidence" value="ECO:0007669"/>
    <property type="project" value="TreeGrafter"/>
</dbReference>
<dbReference type="Gene3D" id="1.20.1740.10">
    <property type="entry name" value="Amino acid/polyamine transporter I"/>
    <property type="match status" value="1"/>
</dbReference>
<dbReference type="InterPro" id="IPR018491">
    <property type="entry name" value="SLC12_C"/>
</dbReference>
<evidence type="ECO:0008006" key="11">
    <source>
        <dbReference type="Google" id="ProtNLM"/>
    </source>
</evidence>
<comment type="subcellular location">
    <subcellularLocation>
        <location evidence="1">Membrane</location>
        <topology evidence="1">Multi-pass membrane protein</topology>
    </subcellularLocation>
</comment>
<dbReference type="PANTHER" id="PTHR11827">
    <property type="entry name" value="SOLUTE CARRIER FAMILY 12, CATION COTRANSPORTERS"/>
    <property type="match status" value="1"/>
</dbReference>
<evidence type="ECO:0000259" key="8">
    <source>
        <dbReference type="Pfam" id="PF03522"/>
    </source>
</evidence>
<feature type="transmembrane region" description="Helical" evidence="6">
    <location>
        <begin position="89"/>
        <end position="107"/>
    </location>
</feature>
<sequence length="577" mass="65787">FMQDINFWRPFVAIGIFAATLSASLSNLIGASRVLEAVSKDNLFGKLLQPINRFSRAGNPIAAVIVTWFTVQCIILINKLNLIAQITSVFFLLSYFAINLACLSLTLTSAPNFRPSFKYFSGKTTSIGMIGCIVMMFVINPLYAAITIIMCLLLVIALHIRSPPVRWGSISQALIFHQVRKYLLLLDSRKDHVKYWRPQFLLMVSNPRSCVPLISFVNDLKKSGLYILGHVKVGSIDEFETDPVLDEYPLWLKLLDKLKVKAFVEVTLAPTVRDGLHQLSRIAGLGAMKPNTILFGFFDDEIPNDFFENNVIYHNLRDILLRGNVFLSLREDNSKRVFAREEYVSMLYDSVFRLQKNVCVARHFHLFNKDMMVASNSSYIDVWPINFFCPQISITNIDNCWLFLMQLACVLHMVPAWKHSTKVRVFMCVDSKIKDVSLLRRQWEQILQMLRIDATIRVVIWDHVTSPLDQSLTDVRVDSIPQSPDSKSSESESMNETNLSVDESPQRFILSTHYLQSVNVLIQEHSHNTSVMFMYLPPPPACPSEYLVYLERLDVLTKNLPPTLLVHGINPVTSTTL</sequence>
<evidence type="ECO:0000256" key="3">
    <source>
        <dbReference type="ARBA" id="ARBA00022989"/>
    </source>
</evidence>
<gene>
    <name evidence="9" type="ORF">OSB1V03_LOCUS8483</name>
</gene>
<dbReference type="GO" id="GO:0016020">
    <property type="term" value="C:membrane"/>
    <property type="evidence" value="ECO:0007669"/>
    <property type="project" value="UniProtKB-SubCell"/>
</dbReference>